<accession>A0AAW4BQT9</accession>
<dbReference type="AlphaFoldDB" id="A0AAW4BQT9"/>
<name>A0AAW4BQT9_VIBAN</name>
<reference evidence="1" key="1">
    <citation type="journal article" date="2021" name="PeerJ">
        <title>Analysis of 44 Vibrio anguillarum genomes reveals high genetic diversity.</title>
        <authorList>
            <person name="Hansen M.J."/>
            <person name="Dalsgaard I."/>
        </authorList>
    </citation>
    <scope>NUCLEOTIDE SEQUENCE</scope>
    <source>
        <strain evidence="1">850617-1/1</strain>
    </source>
</reference>
<protein>
    <submittedName>
        <fullName evidence="1">Integrase</fullName>
    </submittedName>
</protein>
<gene>
    <name evidence="1" type="ORF">ERJ77_23140</name>
</gene>
<proteinExistence type="predicted"/>
<evidence type="ECO:0000313" key="2">
    <source>
        <dbReference type="Proteomes" id="UP000786185"/>
    </source>
</evidence>
<evidence type="ECO:0000313" key="1">
    <source>
        <dbReference type="EMBL" id="MBF4437323.1"/>
    </source>
</evidence>
<sequence>QGTIIEVQTVCFIVCGALTGMRRSELFCLHSNSFKEKEVYGKKYYVLQSEQHKFAQGRGIMAEWVTTKFTQKAIELAEAISRYMRIQLLEDDDPMSVHNSSCLWLGQG</sequence>
<feature type="non-terminal residue" evidence="1">
    <location>
        <position position="108"/>
    </location>
</feature>
<organism evidence="1 2">
    <name type="scientific">Vibrio anguillarum</name>
    <name type="common">Listonella anguillarum</name>
    <dbReference type="NCBI Taxonomy" id="55601"/>
    <lineage>
        <taxon>Bacteria</taxon>
        <taxon>Pseudomonadati</taxon>
        <taxon>Pseudomonadota</taxon>
        <taxon>Gammaproteobacteria</taxon>
        <taxon>Vibrionales</taxon>
        <taxon>Vibrionaceae</taxon>
        <taxon>Vibrio</taxon>
    </lineage>
</organism>
<feature type="non-terminal residue" evidence="1">
    <location>
        <position position="1"/>
    </location>
</feature>
<comment type="caution">
    <text evidence="1">The sequence shown here is derived from an EMBL/GenBank/DDBJ whole genome shotgun (WGS) entry which is preliminary data.</text>
</comment>
<dbReference type="Proteomes" id="UP000786185">
    <property type="component" value="Unassembled WGS sequence"/>
</dbReference>
<dbReference type="EMBL" id="SCLC01000847">
    <property type="protein sequence ID" value="MBF4437323.1"/>
    <property type="molecule type" value="Genomic_DNA"/>
</dbReference>